<proteinExistence type="predicted"/>
<evidence type="ECO:0000256" key="5">
    <source>
        <dbReference type="ARBA" id="ARBA00022989"/>
    </source>
</evidence>
<dbReference type="PANTHER" id="PTHR24221">
    <property type="entry name" value="ATP-BINDING CASSETTE SUB-FAMILY B"/>
    <property type="match status" value="1"/>
</dbReference>
<evidence type="ECO:0000256" key="4">
    <source>
        <dbReference type="ARBA" id="ARBA00022840"/>
    </source>
</evidence>
<name>A0ABW5QBW5_9BACI</name>
<feature type="transmembrane region" description="Helical" evidence="7">
    <location>
        <begin position="149"/>
        <end position="168"/>
    </location>
</feature>
<keyword evidence="2 7" id="KW-0812">Transmembrane</keyword>
<feature type="transmembrane region" description="Helical" evidence="7">
    <location>
        <begin position="347"/>
        <end position="376"/>
    </location>
</feature>
<keyword evidence="6 7" id="KW-0472">Membrane</keyword>
<feature type="domain" description="ABC transmembrane type-1" evidence="9">
    <location>
        <begin position="22"/>
        <end position="398"/>
    </location>
</feature>
<dbReference type="CDD" id="cd18544">
    <property type="entry name" value="ABC_6TM_TmrA_like"/>
    <property type="match status" value="1"/>
</dbReference>
<dbReference type="Pfam" id="PF00664">
    <property type="entry name" value="ABC_membrane"/>
    <property type="match status" value="1"/>
</dbReference>
<comment type="caution">
    <text evidence="10">The sequence shown here is derived from an EMBL/GenBank/DDBJ whole genome shotgun (WGS) entry which is preliminary data.</text>
</comment>
<dbReference type="SUPFAM" id="SSF90123">
    <property type="entry name" value="ABC transporter transmembrane region"/>
    <property type="match status" value="1"/>
</dbReference>
<organism evidence="10 11">
    <name type="scientific">Piscibacillus salipiscarius</name>
    <dbReference type="NCBI Taxonomy" id="299480"/>
    <lineage>
        <taxon>Bacteria</taxon>
        <taxon>Bacillati</taxon>
        <taxon>Bacillota</taxon>
        <taxon>Bacilli</taxon>
        <taxon>Bacillales</taxon>
        <taxon>Bacillaceae</taxon>
        <taxon>Piscibacillus</taxon>
    </lineage>
</organism>
<dbReference type="EMBL" id="JBHUMZ010000023">
    <property type="protein sequence ID" value="MFD2639311.1"/>
    <property type="molecule type" value="Genomic_DNA"/>
</dbReference>
<evidence type="ECO:0000256" key="3">
    <source>
        <dbReference type="ARBA" id="ARBA00022741"/>
    </source>
</evidence>
<evidence type="ECO:0000256" key="6">
    <source>
        <dbReference type="ARBA" id="ARBA00023136"/>
    </source>
</evidence>
<dbReference type="InterPro" id="IPR027417">
    <property type="entry name" value="P-loop_NTPase"/>
</dbReference>
<keyword evidence="4 10" id="KW-0067">ATP-binding</keyword>
<evidence type="ECO:0000313" key="11">
    <source>
        <dbReference type="Proteomes" id="UP001597452"/>
    </source>
</evidence>
<dbReference type="GO" id="GO:0005524">
    <property type="term" value="F:ATP binding"/>
    <property type="evidence" value="ECO:0007669"/>
    <property type="project" value="UniProtKB-KW"/>
</dbReference>
<dbReference type="InterPro" id="IPR036640">
    <property type="entry name" value="ABC1_TM_sf"/>
</dbReference>
<dbReference type="InterPro" id="IPR011527">
    <property type="entry name" value="ABC1_TM_dom"/>
</dbReference>
<evidence type="ECO:0000259" key="9">
    <source>
        <dbReference type="PROSITE" id="PS50929"/>
    </source>
</evidence>
<reference evidence="11" key="1">
    <citation type="journal article" date="2019" name="Int. J. Syst. Evol. Microbiol.">
        <title>The Global Catalogue of Microorganisms (GCM) 10K type strain sequencing project: providing services to taxonomists for standard genome sequencing and annotation.</title>
        <authorList>
            <consortium name="The Broad Institute Genomics Platform"/>
            <consortium name="The Broad Institute Genome Sequencing Center for Infectious Disease"/>
            <person name="Wu L."/>
            <person name="Ma J."/>
        </authorList>
    </citation>
    <scope>NUCLEOTIDE SEQUENCE [LARGE SCALE GENOMIC DNA]</scope>
    <source>
        <strain evidence="11">TISTR 1571</strain>
    </source>
</reference>
<protein>
    <submittedName>
        <fullName evidence="10">ABC transporter ATP-binding protein</fullName>
    </submittedName>
</protein>
<dbReference type="PANTHER" id="PTHR24221:SF430">
    <property type="entry name" value="MULTIDRUG RESISTANCE ABC TRANSPORTER ATP-BINDING_PERMEASE PROTEIN YHEH-RELATED"/>
    <property type="match status" value="1"/>
</dbReference>
<dbReference type="CDD" id="cd03254">
    <property type="entry name" value="ABCC_Glucan_exporter_like"/>
    <property type="match status" value="1"/>
</dbReference>
<evidence type="ECO:0000259" key="8">
    <source>
        <dbReference type="PROSITE" id="PS50893"/>
    </source>
</evidence>
<accession>A0ABW5QBW5</accession>
<feature type="transmembrane region" description="Helical" evidence="7">
    <location>
        <begin position="21"/>
        <end position="42"/>
    </location>
</feature>
<dbReference type="PROSITE" id="PS50929">
    <property type="entry name" value="ABC_TM1F"/>
    <property type="match status" value="1"/>
</dbReference>
<dbReference type="RefSeq" id="WP_377329173.1">
    <property type="nucleotide sequence ID" value="NZ_JBHUMZ010000023.1"/>
</dbReference>
<evidence type="ECO:0000256" key="1">
    <source>
        <dbReference type="ARBA" id="ARBA00004651"/>
    </source>
</evidence>
<evidence type="ECO:0000256" key="2">
    <source>
        <dbReference type="ARBA" id="ARBA00022692"/>
    </source>
</evidence>
<comment type="subcellular location">
    <subcellularLocation>
        <location evidence="1">Cell membrane</location>
        <topology evidence="1">Multi-pass membrane protein</topology>
    </subcellularLocation>
</comment>
<dbReference type="Proteomes" id="UP001597452">
    <property type="component" value="Unassembled WGS sequence"/>
</dbReference>
<dbReference type="Gene3D" id="3.40.50.300">
    <property type="entry name" value="P-loop containing nucleotide triphosphate hydrolases"/>
    <property type="match status" value="1"/>
</dbReference>
<feature type="transmembrane region" description="Helical" evidence="7">
    <location>
        <begin position="252"/>
        <end position="270"/>
    </location>
</feature>
<dbReference type="InterPro" id="IPR039421">
    <property type="entry name" value="Type_1_exporter"/>
</dbReference>
<gene>
    <name evidence="10" type="ORF">ACFSW4_10570</name>
</gene>
<dbReference type="Pfam" id="PF00005">
    <property type="entry name" value="ABC_tran"/>
    <property type="match status" value="1"/>
</dbReference>
<evidence type="ECO:0000313" key="10">
    <source>
        <dbReference type="EMBL" id="MFD2639311.1"/>
    </source>
</evidence>
<dbReference type="InterPro" id="IPR003439">
    <property type="entry name" value="ABC_transporter-like_ATP-bd"/>
</dbReference>
<keyword evidence="5 7" id="KW-1133">Transmembrane helix</keyword>
<keyword evidence="11" id="KW-1185">Reference proteome</keyword>
<evidence type="ECO:0000256" key="7">
    <source>
        <dbReference type="SAM" id="Phobius"/>
    </source>
</evidence>
<feature type="transmembrane region" description="Helical" evidence="7">
    <location>
        <begin position="227"/>
        <end position="246"/>
    </location>
</feature>
<dbReference type="InterPro" id="IPR003593">
    <property type="entry name" value="AAA+_ATPase"/>
</dbReference>
<dbReference type="SMART" id="SM00382">
    <property type="entry name" value="AAA"/>
    <property type="match status" value="1"/>
</dbReference>
<dbReference type="SUPFAM" id="SSF52540">
    <property type="entry name" value="P-loop containing nucleoside triphosphate hydrolases"/>
    <property type="match status" value="1"/>
</dbReference>
<dbReference type="Gene3D" id="1.20.1560.10">
    <property type="entry name" value="ABC transporter type 1, transmembrane domain"/>
    <property type="match status" value="1"/>
</dbReference>
<dbReference type="PROSITE" id="PS50893">
    <property type="entry name" value="ABC_TRANSPORTER_2"/>
    <property type="match status" value="1"/>
</dbReference>
<feature type="domain" description="ABC transporter" evidence="8">
    <location>
        <begin position="429"/>
        <end position="663"/>
    </location>
</feature>
<keyword evidence="3" id="KW-0547">Nucleotide-binding</keyword>
<sequence>MNQLSTEKRLFQYALFFKKSIIIGLVCLMISVALELSGPFIAKHLIDQHIVGVANHYVVNETESGIKFEGNVYERIDRTQSESDEQVTLFQDGLSFYLFNEKVPLNASLDHTGSNEFTLSFEDETYVTTGRELSTPEVYTFFKGEISSIMWLLALYIGLILIASYFLYFKTYLLQFASNRIIQKMRRDVFEHIQSLPIKYFVDQPAGKIVARVTNDTEAIRELYVKVLEVFASGAIYILGIFVALFILDPKLAGICLVLLPIMFIWMKAYKTVGGRYNKVIRETNSQINANINESIQGMSVIQSYQQTDRMMNEFEELNEKQRLFQTKMNTFTAWTSFNLVDVFRNVALVVFILYFGGAALNGTTLVSAGLLYALVDLLTRLFEPVDQIVSQLAQLEQARVSGSRVFELMDEPGEEVNHDSIKRYEGRVTFDHVSFAYEKDDYVLNDINFEIKPGQTAAFVGHTGSGKSTIMNLLFRFYDPIKGKILIDGKDTIDFSKQQVRSHIGIVLQDPFIFTGTIISNITMNDPSITREQAISALKAVGADQFIEKLPNQYDEPVKEKGNEFSTGQRQLLSFARALAFNPAILILDEATANIDTETEGLIQEALKVLKEGRTTLVIAHRLSTIQQADQIFVLKHGKMIERGTHESLLKERGEYFNMYEMQLGRKRMNVS</sequence>